<dbReference type="GO" id="GO:0008658">
    <property type="term" value="F:penicillin binding"/>
    <property type="evidence" value="ECO:0007669"/>
    <property type="project" value="InterPro"/>
</dbReference>
<dbReference type="InterPro" id="IPR012338">
    <property type="entry name" value="Beta-lactam/transpept-like"/>
</dbReference>
<feature type="compositionally biased region" description="Low complexity" evidence="9">
    <location>
        <begin position="791"/>
        <end position="802"/>
    </location>
</feature>
<keyword evidence="5" id="KW-0378">Hydrolase</keyword>
<evidence type="ECO:0000256" key="8">
    <source>
        <dbReference type="ARBA" id="ARBA00049902"/>
    </source>
</evidence>
<dbReference type="GO" id="GO:0008955">
    <property type="term" value="F:peptidoglycan glycosyltransferase activity"/>
    <property type="evidence" value="ECO:0007669"/>
    <property type="project" value="UniProtKB-EC"/>
</dbReference>
<dbReference type="Pfam" id="PF00905">
    <property type="entry name" value="Transpeptidase"/>
    <property type="match status" value="1"/>
</dbReference>
<dbReference type="Gene3D" id="3.40.710.10">
    <property type="entry name" value="DD-peptidase/beta-lactamase superfamily"/>
    <property type="match status" value="1"/>
</dbReference>
<dbReference type="GO" id="GO:0009002">
    <property type="term" value="F:serine-type D-Ala-D-Ala carboxypeptidase activity"/>
    <property type="evidence" value="ECO:0007669"/>
    <property type="project" value="UniProtKB-EC"/>
</dbReference>
<feature type="domain" description="Glycosyl transferase family 51" evidence="11">
    <location>
        <begin position="94"/>
        <end position="271"/>
    </location>
</feature>
<evidence type="ECO:0000256" key="2">
    <source>
        <dbReference type="ARBA" id="ARBA00022670"/>
    </source>
</evidence>
<evidence type="ECO:0000259" key="10">
    <source>
        <dbReference type="Pfam" id="PF00905"/>
    </source>
</evidence>
<proteinExistence type="predicted"/>
<protein>
    <submittedName>
        <fullName evidence="12">Penicillin-binding protein</fullName>
    </submittedName>
</protein>
<evidence type="ECO:0000259" key="11">
    <source>
        <dbReference type="Pfam" id="PF00912"/>
    </source>
</evidence>
<dbReference type="Pfam" id="PF00912">
    <property type="entry name" value="Transgly"/>
    <property type="match status" value="1"/>
</dbReference>
<dbReference type="InterPro" id="IPR001460">
    <property type="entry name" value="PCN-bd_Tpept"/>
</dbReference>
<dbReference type="Gene3D" id="1.10.3810.10">
    <property type="entry name" value="Biosynthetic peptidoglycan transglycosylase-like"/>
    <property type="match status" value="1"/>
</dbReference>
<evidence type="ECO:0000313" key="12">
    <source>
        <dbReference type="EMBL" id="SHE70377.1"/>
    </source>
</evidence>
<evidence type="ECO:0000256" key="1">
    <source>
        <dbReference type="ARBA" id="ARBA00022645"/>
    </source>
</evidence>
<gene>
    <name evidence="12" type="ORF">SAMN05444392_102444</name>
</gene>
<name>A0A1M4VNF3_9BACL</name>
<organism evidence="12 13">
    <name type="scientific">Seinonella peptonophila</name>
    <dbReference type="NCBI Taxonomy" id="112248"/>
    <lineage>
        <taxon>Bacteria</taxon>
        <taxon>Bacillati</taxon>
        <taxon>Bacillota</taxon>
        <taxon>Bacilli</taxon>
        <taxon>Bacillales</taxon>
        <taxon>Thermoactinomycetaceae</taxon>
        <taxon>Seinonella</taxon>
    </lineage>
</organism>
<keyword evidence="3" id="KW-0328">Glycosyltransferase</keyword>
<dbReference type="SUPFAM" id="SSF56601">
    <property type="entry name" value="beta-lactamase/transpeptidase-like"/>
    <property type="match status" value="1"/>
</dbReference>
<dbReference type="PANTHER" id="PTHR32282">
    <property type="entry name" value="BINDING PROTEIN TRANSPEPTIDASE, PUTATIVE-RELATED"/>
    <property type="match status" value="1"/>
</dbReference>
<evidence type="ECO:0000256" key="6">
    <source>
        <dbReference type="ARBA" id="ARBA00023268"/>
    </source>
</evidence>
<feature type="region of interest" description="Disordered" evidence="9">
    <location>
        <begin position="693"/>
        <end position="802"/>
    </location>
</feature>
<evidence type="ECO:0000256" key="5">
    <source>
        <dbReference type="ARBA" id="ARBA00022801"/>
    </source>
</evidence>
<keyword evidence="6" id="KW-0511">Multifunctional enzyme</keyword>
<accession>A0A1M4VNF3</accession>
<evidence type="ECO:0000313" key="13">
    <source>
        <dbReference type="Proteomes" id="UP000184476"/>
    </source>
</evidence>
<keyword evidence="13" id="KW-1185">Reference proteome</keyword>
<reference evidence="12 13" key="1">
    <citation type="submission" date="2016-11" db="EMBL/GenBank/DDBJ databases">
        <authorList>
            <person name="Jaros S."/>
            <person name="Januszkiewicz K."/>
            <person name="Wedrychowicz H."/>
        </authorList>
    </citation>
    <scope>NUCLEOTIDE SEQUENCE [LARGE SCALE GENOMIC DNA]</scope>
    <source>
        <strain evidence="12 13">DSM 44666</strain>
    </source>
</reference>
<evidence type="ECO:0000256" key="4">
    <source>
        <dbReference type="ARBA" id="ARBA00022679"/>
    </source>
</evidence>
<keyword evidence="4" id="KW-0808">Transferase</keyword>
<comment type="catalytic activity">
    <reaction evidence="8">
        <text>[GlcNAc-(1-&gt;4)-Mur2Ac(oyl-L-Ala-gamma-D-Glu-L-Lys-D-Ala-D-Ala)](n)-di-trans,octa-cis-undecaprenyl diphosphate + beta-D-GlcNAc-(1-&gt;4)-Mur2Ac(oyl-L-Ala-gamma-D-Glu-L-Lys-D-Ala-D-Ala)-di-trans,octa-cis-undecaprenyl diphosphate = [GlcNAc-(1-&gt;4)-Mur2Ac(oyl-L-Ala-gamma-D-Glu-L-Lys-D-Ala-D-Ala)](n+1)-di-trans,octa-cis-undecaprenyl diphosphate + di-trans,octa-cis-undecaprenyl diphosphate + H(+)</text>
        <dbReference type="Rhea" id="RHEA:23708"/>
        <dbReference type="Rhea" id="RHEA-COMP:9602"/>
        <dbReference type="Rhea" id="RHEA-COMP:9603"/>
        <dbReference type="ChEBI" id="CHEBI:15378"/>
        <dbReference type="ChEBI" id="CHEBI:58405"/>
        <dbReference type="ChEBI" id="CHEBI:60033"/>
        <dbReference type="ChEBI" id="CHEBI:78435"/>
        <dbReference type="EC" id="2.4.99.28"/>
    </reaction>
</comment>
<evidence type="ECO:0000256" key="7">
    <source>
        <dbReference type="ARBA" id="ARBA00034000"/>
    </source>
</evidence>
<dbReference type="RefSeq" id="WP_073154014.1">
    <property type="nucleotide sequence ID" value="NZ_FQVL01000002.1"/>
</dbReference>
<dbReference type="STRING" id="112248.SAMN05444392_102444"/>
<sequence>MQKKKISFRKKTGGGQPIWKKILFRSLLVLLTAVLIISFASIGIGAGLVSALTKDEKIRTKTDFDKELENLSQTSTAFFRETNGKTEKVGEMINPDDRQLVTDLKQVSPYLLNAFLSIEDREFYDHHGVVPRSILRATLQQLTGSDVTTGGSTLTQQLVKTHFLDYKDKSYKRKAIEIINALRVERYYDKDDIFKKYLNSVFFGAGAHGKKMYGVNAAARGLFNKKSNDLNLAQAAYIAGMVQRPNAYNPFRGDEELKYGTDRMKLVLKKMLELGKISQAQYNEAIKFDIKSSLAKPNMFTNGFNKYPFIITAVENEAVKILKELDQKNPEAKERADSYYSNLVRQGGFRFFTTIDKNMYAKINEVGNSIHYPTREFRGMKIREQIGATIIENKTGGILAFYAGKFEENQQDHALEAENQPGSSIKPLVVYGPGLNEGVISPNSTIIDEPIKKAGSSDVYRNSDGKYRGGVTATEALKKSLNIPAIKIFRRIESLRGSGKPFSYLRQMDLPPHKKDGEALALGGATLGYTVRDMTAAFAMIANNGEWNKGHIISRIETSDGKVLYDFARDKKPKNILQPQAAYQLTKMLRQVVTGGTASVIGGSTGGYNIAGKTGTTSSEYDLWFVGFTPEVSMGVWSGYDYNKVGDHMLAKTAWIKLFQAAATASPSLIPKGSEFKDPGGSLNTQCFECGKKSTYSDEDSDKKSNKKYNKKSDRFKKKRPQTPDSTSAGSNGNGGNNGGGRNQGNGQGGNGDEEGDNGNDNGTTPPPGSDDGLMNNNNNGGALQGGNQNGNGQDNGNAISP</sequence>
<evidence type="ECO:0000256" key="9">
    <source>
        <dbReference type="SAM" id="MobiDB-lite"/>
    </source>
</evidence>
<dbReference type="GO" id="GO:0006508">
    <property type="term" value="P:proteolysis"/>
    <property type="evidence" value="ECO:0007669"/>
    <property type="project" value="UniProtKB-KW"/>
</dbReference>
<evidence type="ECO:0000256" key="3">
    <source>
        <dbReference type="ARBA" id="ARBA00022676"/>
    </source>
</evidence>
<keyword evidence="2" id="KW-0645">Protease</keyword>
<dbReference type="PANTHER" id="PTHR32282:SF33">
    <property type="entry name" value="PEPTIDOGLYCAN GLYCOSYLTRANSFERASE"/>
    <property type="match status" value="1"/>
</dbReference>
<feature type="compositionally biased region" description="Gly residues" evidence="9">
    <location>
        <begin position="732"/>
        <end position="751"/>
    </location>
</feature>
<dbReference type="Proteomes" id="UP000184476">
    <property type="component" value="Unassembled WGS sequence"/>
</dbReference>
<dbReference type="InterPro" id="IPR036950">
    <property type="entry name" value="PBP_transglycosylase"/>
</dbReference>
<dbReference type="OrthoDB" id="9766909at2"/>
<comment type="catalytic activity">
    <reaction evidence="7">
        <text>Preferential cleavage: (Ac)2-L-Lys-D-Ala-|-D-Ala. Also transpeptidation of peptidyl-alanyl moieties that are N-acyl substituents of D-alanine.</text>
        <dbReference type="EC" id="3.4.16.4"/>
    </reaction>
</comment>
<dbReference type="InterPro" id="IPR023346">
    <property type="entry name" value="Lysozyme-like_dom_sf"/>
</dbReference>
<feature type="compositionally biased region" description="Basic and acidic residues" evidence="9">
    <location>
        <begin position="693"/>
        <end position="704"/>
    </location>
</feature>
<dbReference type="SUPFAM" id="SSF53955">
    <property type="entry name" value="Lysozyme-like"/>
    <property type="match status" value="1"/>
</dbReference>
<feature type="compositionally biased region" description="Basic residues" evidence="9">
    <location>
        <begin position="705"/>
        <end position="721"/>
    </location>
</feature>
<feature type="domain" description="Penicillin-binding protein transpeptidase" evidence="10">
    <location>
        <begin position="387"/>
        <end position="631"/>
    </location>
</feature>
<feature type="compositionally biased region" description="Low complexity" evidence="9">
    <location>
        <begin position="771"/>
        <end position="782"/>
    </location>
</feature>
<dbReference type="AlphaFoldDB" id="A0A1M4VNF3"/>
<dbReference type="InterPro" id="IPR050396">
    <property type="entry name" value="Glycosyltr_51/Transpeptidase"/>
</dbReference>
<dbReference type="InterPro" id="IPR001264">
    <property type="entry name" value="Glyco_trans_51"/>
</dbReference>
<dbReference type="EMBL" id="FQVL01000002">
    <property type="protein sequence ID" value="SHE70377.1"/>
    <property type="molecule type" value="Genomic_DNA"/>
</dbReference>
<keyword evidence="1" id="KW-0121">Carboxypeptidase</keyword>